<dbReference type="PANTHER" id="PTHR15283:SF5">
    <property type="entry name" value="NEUROBLASTOMA SUPPRESSOR OF TUMORIGENICITY 1"/>
    <property type="match status" value="1"/>
</dbReference>
<keyword evidence="2" id="KW-0964">Secreted</keyword>
<evidence type="ECO:0000256" key="2">
    <source>
        <dbReference type="ARBA" id="ARBA00022525"/>
    </source>
</evidence>
<organism evidence="7 8">
    <name type="scientific">Anopheles maculatus</name>
    <dbReference type="NCBI Taxonomy" id="74869"/>
    <lineage>
        <taxon>Eukaryota</taxon>
        <taxon>Metazoa</taxon>
        <taxon>Ecdysozoa</taxon>
        <taxon>Arthropoda</taxon>
        <taxon>Hexapoda</taxon>
        <taxon>Insecta</taxon>
        <taxon>Pterygota</taxon>
        <taxon>Neoptera</taxon>
        <taxon>Endopterygota</taxon>
        <taxon>Diptera</taxon>
        <taxon>Nematocera</taxon>
        <taxon>Culicoidea</taxon>
        <taxon>Culicidae</taxon>
        <taxon>Anophelinae</taxon>
        <taxon>Anopheles</taxon>
        <taxon>Anopheles maculatus group</taxon>
    </lineage>
</organism>
<sequence length="628" mass="70794">VFFFLSLSLPSPQYSPTRQVLWNQQCCDHSQGKMATMPKVWLTLATVILATMHGIPATANREHKVHNIVLYPNKQSWCTTRNISQVITEPGCKQVTIDNNVCVGACFSYSIPHTEPSDPGEIIGPYCDSCQPSDVSYVFVKVDCTENTNMKSPYLYKQVQLIHNCTCTACDEQSTHRSTPTSNNNRDPLDGSQEQLLGSGEQIHHSQHHHQPPLALDKEQNLIPSEHHHTKHTPVGDSTGAEEPPADSDMIQDDIPEILEVVHYSENDTEPIRHTPVHDLQAPNSGTTYMEQQQLNHYEHNSHTDNVKKLLHQKIVKLLRSIEETNSQSDREQLIEMIRLIKGTSDRNWDELVESLQSENSILDFTRLRSELVEDEPLNVPSFGAAEGVDDPAKQHADTPEMEDHQRLMHHQYDTLRHRPNHLNEHDGTSGSKETGALEADKTSQEATPIRSHNHHAHPHHHTVGERVDGHHHLARGPHGALVIQADRGDLEIHRSIQNGHEIKEKIHIQAHELKPNHAGTVVTYDGHVPVQVPITSSDVAPLPVDETEQQQQHHFQTPHMHPRQQHGTQGHGGHHNNPARLHGQHESDRHGQHHSNHDQHTDQQQHQHHHHKPHPVAAAAPAGDTEH</sequence>
<dbReference type="Gene3D" id="2.10.90.10">
    <property type="entry name" value="Cystine-knot cytokines"/>
    <property type="match status" value="1"/>
</dbReference>
<dbReference type="GO" id="GO:0038098">
    <property type="term" value="P:sequestering of BMP from receptor via BMP binding"/>
    <property type="evidence" value="ECO:0007669"/>
    <property type="project" value="TreeGrafter"/>
</dbReference>
<evidence type="ECO:0000313" key="8">
    <source>
        <dbReference type="Proteomes" id="UP000075901"/>
    </source>
</evidence>
<dbReference type="Pfam" id="PF03045">
    <property type="entry name" value="DAN"/>
    <property type="match status" value="1"/>
</dbReference>
<dbReference type="SMART" id="SM00041">
    <property type="entry name" value="CT"/>
    <property type="match status" value="1"/>
</dbReference>
<dbReference type="InterPro" id="IPR006207">
    <property type="entry name" value="Cys_knot_C"/>
</dbReference>
<evidence type="ECO:0000313" key="7">
    <source>
        <dbReference type="EnsemblMetazoa" id="AMAM002326-PA"/>
    </source>
</evidence>
<feature type="compositionally biased region" description="Basic and acidic residues" evidence="5">
    <location>
        <begin position="463"/>
        <end position="472"/>
    </location>
</feature>
<feature type="region of interest" description="Disordered" evidence="5">
    <location>
        <begin position="227"/>
        <end position="250"/>
    </location>
</feature>
<dbReference type="AlphaFoldDB" id="A0A182S9F8"/>
<dbReference type="GO" id="GO:0005615">
    <property type="term" value="C:extracellular space"/>
    <property type="evidence" value="ECO:0007669"/>
    <property type="project" value="TreeGrafter"/>
</dbReference>
<dbReference type="GO" id="GO:0036122">
    <property type="term" value="F:BMP binding"/>
    <property type="evidence" value="ECO:0007669"/>
    <property type="project" value="TreeGrafter"/>
</dbReference>
<feature type="compositionally biased region" description="Basic residues" evidence="5">
    <location>
        <begin position="452"/>
        <end position="462"/>
    </location>
</feature>
<feature type="compositionally biased region" description="Polar residues" evidence="5">
    <location>
        <begin position="176"/>
        <end position="194"/>
    </location>
</feature>
<dbReference type="InterPro" id="IPR004133">
    <property type="entry name" value="DAN_dom"/>
</dbReference>
<reference evidence="8" key="1">
    <citation type="submission" date="2013-09" db="EMBL/GenBank/DDBJ databases">
        <title>The Genome Sequence of Anopheles maculatus species B.</title>
        <authorList>
            <consortium name="The Broad Institute Genomics Platform"/>
            <person name="Neafsey D.E."/>
            <person name="Besansky N."/>
            <person name="Howell P."/>
            <person name="Walton C."/>
            <person name="Young S.K."/>
            <person name="Zeng Q."/>
            <person name="Gargeya S."/>
            <person name="Fitzgerald M."/>
            <person name="Haas B."/>
            <person name="Abouelleil A."/>
            <person name="Allen A.W."/>
            <person name="Alvarado L."/>
            <person name="Arachchi H.M."/>
            <person name="Berlin A.M."/>
            <person name="Chapman S.B."/>
            <person name="Gainer-Dewar J."/>
            <person name="Goldberg J."/>
            <person name="Griggs A."/>
            <person name="Gujja S."/>
            <person name="Hansen M."/>
            <person name="Howarth C."/>
            <person name="Imamovic A."/>
            <person name="Ireland A."/>
            <person name="Larimer J."/>
            <person name="McCowan C."/>
            <person name="Murphy C."/>
            <person name="Pearson M."/>
            <person name="Poon T.W."/>
            <person name="Priest M."/>
            <person name="Roberts A."/>
            <person name="Saif S."/>
            <person name="Shea T."/>
            <person name="Sisk P."/>
            <person name="Sykes S."/>
            <person name="Wortman J."/>
            <person name="Nusbaum C."/>
            <person name="Birren B."/>
        </authorList>
    </citation>
    <scope>NUCLEOTIDE SEQUENCE [LARGE SCALE GENOMIC DNA]</scope>
    <source>
        <strain evidence="8">maculatus3</strain>
    </source>
</reference>
<comment type="subcellular location">
    <subcellularLocation>
        <location evidence="1">Secreted</location>
    </subcellularLocation>
</comment>
<evidence type="ECO:0000259" key="6">
    <source>
        <dbReference type="SMART" id="SM00041"/>
    </source>
</evidence>
<evidence type="ECO:0000256" key="3">
    <source>
        <dbReference type="ARBA" id="ARBA00022729"/>
    </source>
</evidence>
<feature type="region of interest" description="Disordered" evidence="5">
    <location>
        <begin position="545"/>
        <end position="628"/>
    </location>
</feature>
<dbReference type="VEuPathDB" id="VectorBase:AMAM002326"/>
<protein>
    <submittedName>
        <fullName evidence="7">CTCK domain-containing protein</fullName>
    </submittedName>
</protein>
<feature type="region of interest" description="Disordered" evidence="5">
    <location>
        <begin position="419"/>
        <end position="474"/>
    </location>
</feature>
<dbReference type="InterPro" id="IPR029034">
    <property type="entry name" value="Cystine-knot_cytokine"/>
</dbReference>
<feature type="domain" description="CTCK" evidence="6">
    <location>
        <begin position="80"/>
        <end position="171"/>
    </location>
</feature>
<feature type="compositionally biased region" description="Low complexity" evidence="5">
    <location>
        <begin position="550"/>
        <end position="560"/>
    </location>
</feature>
<feature type="compositionally biased region" description="Basic and acidic residues" evidence="5">
    <location>
        <begin position="584"/>
        <end position="606"/>
    </location>
</feature>
<keyword evidence="4" id="KW-1015">Disulfide bond</keyword>
<evidence type="ECO:0000256" key="1">
    <source>
        <dbReference type="ARBA" id="ARBA00004613"/>
    </source>
</evidence>
<dbReference type="Proteomes" id="UP000075901">
    <property type="component" value="Unassembled WGS sequence"/>
</dbReference>
<evidence type="ECO:0000256" key="5">
    <source>
        <dbReference type="SAM" id="MobiDB-lite"/>
    </source>
</evidence>
<proteinExistence type="predicted"/>
<evidence type="ECO:0000256" key="4">
    <source>
        <dbReference type="ARBA" id="ARBA00023157"/>
    </source>
</evidence>
<feature type="region of interest" description="Disordered" evidence="5">
    <location>
        <begin position="174"/>
        <end position="194"/>
    </location>
</feature>
<reference evidence="7" key="2">
    <citation type="submission" date="2020-05" db="UniProtKB">
        <authorList>
            <consortium name="EnsemblMetazoa"/>
        </authorList>
    </citation>
    <scope>IDENTIFICATION</scope>
    <source>
        <strain evidence="7">maculatus3</strain>
    </source>
</reference>
<dbReference type="EnsemblMetazoa" id="AMAM002326-RA">
    <property type="protein sequence ID" value="AMAM002326-PA"/>
    <property type="gene ID" value="AMAM002326"/>
</dbReference>
<name>A0A182S9F8_9DIPT</name>
<dbReference type="GO" id="GO:0009887">
    <property type="term" value="P:animal organ morphogenesis"/>
    <property type="evidence" value="ECO:0007669"/>
    <property type="project" value="TreeGrafter"/>
</dbReference>
<dbReference type="PANTHER" id="PTHR15283">
    <property type="entry name" value="GREMLIN 1"/>
    <property type="match status" value="1"/>
</dbReference>
<dbReference type="GO" id="GO:0048018">
    <property type="term" value="F:receptor ligand activity"/>
    <property type="evidence" value="ECO:0007669"/>
    <property type="project" value="TreeGrafter"/>
</dbReference>
<feature type="compositionally biased region" description="Basic and acidic residues" evidence="5">
    <location>
        <begin position="419"/>
        <end position="428"/>
    </location>
</feature>
<keyword evidence="8" id="KW-1185">Reference proteome</keyword>
<keyword evidence="3" id="KW-0732">Signal</keyword>
<accession>A0A182S9F8</accession>